<proteinExistence type="predicted"/>
<evidence type="ECO:0000313" key="2">
    <source>
        <dbReference type="Proteomes" id="UP001500975"/>
    </source>
</evidence>
<dbReference type="Proteomes" id="UP001500975">
    <property type="component" value="Unassembled WGS sequence"/>
</dbReference>
<protein>
    <submittedName>
        <fullName evidence="1">Uncharacterized protein</fullName>
    </submittedName>
</protein>
<reference evidence="2" key="1">
    <citation type="journal article" date="2019" name="Int. J. Syst. Evol. Microbiol.">
        <title>The Global Catalogue of Microorganisms (GCM) 10K type strain sequencing project: providing services to taxonomists for standard genome sequencing and annotation.</title>
        <authorList>
            <consortium name="The Broad Institute Genomics Platform"/>
            <consortium name="The Broad Institute Genome Sequencing Center for Infectious Disease"/>
            <person name="Wu L."/>
            <person name="Ma J."/>
        </authorList>
    </citation>
    <scope>NUCLEOTIDE SEQUENCE [LARGE SCALE GENOMIC DNA]</scope>
    <source>
        <strain evidence="2">JCM 17804</strain>
    </source>
</reference>
<evidence type="ECO:0000313" key="1">
    <source>
        <dbReference type="EMBL" id="GAA4352071.1"/>
    </source>
</evidence>
<keyword evidence="2" id="KW-1185">Reference proteome</keyword>
<dbReference type="EMBL" id="BAABGJ010000076">
    <property type="protein sequence ID" value="GAA4352071.1"/>
    <property type="molecule type" value="Genomic_DNA"/>
</dbReference>
<comment type="caution">
    <text evidence="1">The sequence shown here is derived from an EMBL/GenBank/DDBJ whole genome shotgun (WGS) entry which is preliminary data.</text>
</comment>
<sequence length="83" mass="9081">MTTSQRFSYINGSDVELRVIVEPWADQFLIRPGQRVEVLVRGDGTAGAVELEQLPTGLIIYGYEGCIVSLLSDGKELAPSAQR</sequence>
<organism evidence="1 2">
    <name type="scientific">Variovorax defluvii</name>
    <dbReference type="NCBI Taxonomy" id="913761"/>
    <lineage>
        <taxon>Bacteria</taxon>
        <taxon>Pseudomonadati</taxon>
        <taxon>Pseudomonadota</taxon>
        <taxon>Betaproteobacteria</taxon>
        <taxon>Burkholderiales</taxon>
        <taxon>Comamonadaceae</taxon>
        <taxon>Variovorax</taxon>
    </lineage>
</organism>
<accession>A0ABP8I5U5</accession>
<gene>
    <name evidence="1" type="ORF">GCM10023165_40800</name>
</gene>
<name>A0ABP8I5U5_9BURK</name>